<evidence type="ECO:0000256" key="2">
    <source>
        <dbReference type="RuleBase" id="RU362080"/>
    </source>
</evidence>
<evidence type="ECO:0000313" key="3">
    <source>
        <dbReference type="EMBL" id="OGG14800.1"/>
    </source>
</evidence>
<comment type="function">
    <text evidence="2">Antitoxin component of a type II toxin-antitoxin (TA) system.</text>
</comment>
<evidence type="ECO:0000313" key="4">
    <source>
        <dbReference type="Proteomes" id="UP000177383"/>
    </source>
</evidence>
<reference evidence="3 4" key="1">
    <citation type="journal article" date="2016" name="Nat. Commun.">
        <title>Thousands of microbial genomes shed light on interconnected biogeochemical processes in an aquifer system.</title>
        <authorList>
            <person name="Anantharaman K."/>
            <person name="Brown C.T."/>
            <person name="Hug L.A."/>
            <person name="Sharon I."/>
            <person name="Castelle C.J."/>
            <person name="Probst A.J."/>
            <person name="Thomas B.C."/>
            <person name="Singh A."/>
            <person name="Wilkins M.J."/>
            <person name="Karaoz U."/>
            <person name="Brodie E.L."/>
            <person name="Williams K.H."/>
            <person name="Hubbard S.S."/>
            <person name="Banfield J.F."/>
        </authorList>
    </citation>
    <scope>NUCLEOTIDE SEQUENCE [LARGE SCALE GENOMIC DNA]</scope>
</reference>
<evidence type="ECO:0000256" key="1">
    <source>
        <dbReference type="ARBA" id="ARBA00009981"/>
    </source>
</evidence>
<dbReference type="InterPro" id="IPR006442">
    <property type="entry name" value="Antitoxin_Phd/YefM"/>
</dbReference>
<dbReference type="NCBIfam" id="TIGR01552">
    <property type="entry name" value="phd_fam"/>
    <property type="match status" value="1"/>
</dbReference>
<proteinExistence type="inferred from homology"/>
<protein>
    <recommendedName>
        <fullName evidence="2">Antitoxin</fullName>
    </recommendedName>
</protein>
<name>A0A1F5ZQM8_9BACT</name>
<organism evidence="3 4">
    <name type="scientific">Candidatus Gottesmanbacteria bacterium RIFCSPHIGHO2_01_FULL_39_10</name>
    <dbReference type="NCBI Taxonomy" id="1798375"/>
    <lineage>
        <taxon>Bacteria</taxon>
        <taxon>Candidatus Gottesmaniibacteriota</taxon>
    </lineage>
</organism>
<dbReference type="Pfam" id="PF02604">
    <property type="entry name" value="PhdYeFM_antitox"/>
    <property type="match status" value="1"/>
</dbReference>
<dbReference type="STRING" id="1798375.A2773_06900"/>
<comment type="caution">
    <text evidence="3">The sequence shown here is derived from an EMBL/GenBank/DDBJ whole genome shotgun (WGS) entry which is preliminary data.</text>
</comment>
<dbReference type="InterPro" id="IPR036165">
    <property type="entry name" value="YefM-like_sf"/>
</dbReference>
<accession>A0A1F5ZQM8</accession>
<dbReference type="AlphaFoldDB" id="A0A1F5ZQM8"/>
<gene>
    <name evidence="3" type="ORF">A2773_06900</name>
</gene>
<dbReference type="Gene3D" id="3.40.1620.10">
    <property type="entry name" value="YefM-like domain"/>
    <property type="match status" value="1"/>
</dbReference>
<dbReference type="EMBL" id="MFJE01000011">
    <property type="protein sequence ID" value="OGG14800.1"/>
    <property type="molecule type" value="Genomic_DNA"/>
</dbReference>
<comment type="similarity">
    <text evidence="1 2">Belongs to the phD/YefM antitoxin family.</text>
</comment>
<dbReference type="SUPFAM" id="SSF143120">
    <property type="entry name" value="YefM-like"/>
    <property type="match status" value="1"/>
</dbReference>
<sequence length="87" mass="9920">MNTYTVSEARKNLYDLVKSAAKGLTLYEITLRGEEESVILINKSELEAWQETLDILSNPEEAKAIRKGRKQKKVISHKEMLKEIGLS</sequence>
<dbReference type="Proteomes" id="UP000177383">
    <property type="component" value="Unassembled WGS sequence"/>
</dbReference>